<reference evidence="8" key="1">
    <citation type="journal article" date="2014" name="Front. Microbiol.">
        <title>High frequency of phylogenetically diverse reductive dehalogenase-homologous genes in deep subseafloor sedimentary metagenomes.</title>
        <authorList>
            <person name="Kawai M."/>
            <person name="Futagami T."/>
            <person name="Toyoda A."/>
            <person name="Takaki Y."/>
            <person name="Nishi S."/>
            <person name="Hori S."/>
            <person name="Arai W."/>
            <person name="Tsubouchi T."/>
            <person name="Morono Y."/>
            <person name="Uchiyama I."/>
            <person name="Ito T."/>
            <person name="Fujiyama A."/>
            <person name="Inagaki F."/>
            <person name="Takami H."/>
        </authorList>
    </citation>
    <scope>NUCLEOTIDE SEQUENCE</scope>
    <source>
        <strain evidence="8">Expedition CK06-06</strain>
    </source>
</reference>
<dbReference type="InterPro" id="IPR050738">
    <property type="entry name" value="Sulfatase"/>
</dbReference>
<evidence type="ECO:0000256" key="1">
    <source>
        <dbReference type="ARBA" id="ARBA00001913"/>
    </source>
</evidence>
<dbReference type="PANTHER" id="PTHR42693">
    <property type="entry name" value="ARYLSULFATASE FAMILY MEMBER"/>
    <property type="match status" value="1"/>
</dbReference>
<dbReference type="PROSITE" id="PS00149">
    <property type="entry name" value="SULFATASE_2"/>
    <property type="match status" value="1"/>
</dbReference>
<dbReference type="SUPFAM" id="SSF53649">
    <property type="entry name" value="Alkaline phosphatase-like"/>
    <property type="match status" value="1"/>
</dbReference>
<dbReference type="Gene3D" id="3.40.720.10">
    <property type="entry name" value="Alkaline Phosphatase, subunit A"/>
    <property type="match status" value="1"/>
</dbReference>
<protein>
    <recommendedName>
        <fullName evidence="7">Sulfatase N-terminal domain-containing protein</fullName>
    </recommendedName>
</protein>
<gene>
    <name evidence="8" type="ORF">S01H1_73994</name>
</gene>
<dbReference type="InterPro" id="IPR024607">
    <property type="entry name" value="Sulfatase_CS"/>
</dbReference>
<keyword evidence="6" id="KW-0106">Calcium</keyword>
<evidence type="ECO:0000256" key="5">
    <source>
        <dbReference type="ARBA" id="ARBA00022801"/>
    </source>
</evidence>
<sequence length="241" mass="26778">EQVTMKRRDFLKAISIGAASLMMPGCDESARQLSQGNATKKKPNFVFIFIDDLGWKDVGFTGRIPGSGGPSRYYETPNIDKLAGQGVIFTNAYSNAPNCAPTRACLISGQYSPRHGVYTVGTSERGQANLRKLIPTPNTTNLDSKIVTVPEALKPGGYTSACIGKWHLGNKKPYRPQDQGFDVEFQRKHGGHFSKEGEYLTDRLTDEAVKFIETNRDRPFFLYLSHHAVHTPIQAKKELIE</sequence>
<organism evidence="8">
    <name type="scientific">marine sediment metagenome</name>
    <dbReference type="NCBI Taxonomy" id="412755"/>
    <lineage>
        <taxon>unclassified sequences</taxon>
        <taxon>metagenomes</taxon>
        <taxon>ecological metagenomes</taxon>
    </lineage>
</organism>
<feature type="non-terminal residue" evidence="8">
    <location>
        <position position="241"/>
    </location>
</feature>
<keyword evidence="3" id="KW-0479">Metal-binding</keyword>
<keyword evidence="4" id="KW-0732">Signal</keyword>
<dbReference type="InterPro" id="IPR000917">
    <property type="entry name" value="Sulfatase_N"/>
</dbReference>
<evidence type="ECO:0000259" key="7">
    <source>
        <dbReference type="Pfam" id="PF00884"/>
    </source>
</evidence>
<evidence type="ECO:0000313" key="8">
    <source>
        <dbReference type="EMBL" id="GAG33316.1"/>
    </source>
</evidence>
<comment type="cofactor">
    <cofactor evidence="1">
        <name>Ca(2+)</name>
        <dbReference type="ChEBI" id="CHEBI:29108"/>
    </cofactor>
</comment>
<evidence type="ECO:0000256" key="2">
    <source>
        <dbReference type="ARBA" id="ARBA00008779"/>
    </source>
</evidence>
<proteinExistence type="inferred from homology"/>
<feature type="domain" description="Sulfatase N-terminal" evidence="7">
    <location>
        <begin position="43"/>
        <end position="239"/>
    </location>
</feature>
<accession>X0Y8X2</accession>
<dbReference type="GO" id="GO:0046872">
    <property type="term" value="F:metal ion binding"/>
    <property type="evidence" value="ECO:0007669"/>
    <property type="project" value="UniProtKB-KW"/>
</dbReference>
<comment type="similarity">
    <text evidence="2">Belongs to the sulfatase family.</text>
</comment>
<comment type="caution">
    <text evidence="8">The sequence shown here is derived from an EMBL/GenBank/DDBJ whole genome shotgun (WGS) entry which is preliminary data.</text>
</comment>
<dbReference type="InterPro" id="IPR017850">
    <property type="entry name" value="Alkaline_phosphatase_core_sf"/>
</dbReference>
<feature type="non-terminal residue" evidence="8">
    <location>
        <position position="1"/>
    </location>
</feature>
<evidence type="ECO:0000256" key="6">
    <source>
        <dbReference type="ARBA" id="ARBA00022837"/>
    </source>
</evidence>
<dbReference type="AlphaFoldDB" id="X0Y8X2"/>
<dbReference type="Pfam" id="PF00884">
    <property type="entry name" value="Sulfatase"/>
    <property type="match status" value="1"/>
</dbReference>
<keyword evidence="5" id="KW-0378">Hydrolase</keyword>
<dbReference type="GO" id="GO:0004065">
    <property type="term" value="F:arylsulfatase activity"/>
    <property type="evidence" value="ECO:0007669"/>
    <property type="project" value="TreeGrafter"/>
</dbReference>
<name>X0Y8X2_9ZZZZ</name>
<dbReference type="EMBL" id="BARS01049469">
    <property type="protein sequence ID" value="GAG33316.1"/>
    <property type="molecule type" value="Genomic_DNA"/>
</dbReference>
<dbReference type="PANTHER" id="PTHR42693:SF42">
    <property type="entry name" value="ARYLSULFATASE G"/>
    <property type="match status" value="1"/>
</dbReference>
<evidence type="ECO:0000256" key="3">
    <source>
        <dbReference type="ARBA" id="ARBA00022723"/>
    </source>
</evidence>
<evidence type="ECO:0000256" key="4">
    <source>
        <dbReference type="ARBA" id="ARBA00022729"/>
    </source>
</evidence>